<accession>A0A804LSK3</accession>
<reference evidence="2" key="2">
    <citation type="submission" date="2019-07" db="EMBL/GenBank/DDBJ databases">
        <authorList>
            <person name="Seetharam A."/>
            <person name="Woodhouse M."/>
            <person name="Cannon E."/>
        </authorList>
    </citation>
    <scope>NUCLEOTIDE SEQUENCE [LARGE SCALE GENOMIC DNA]</scope>
    <source>
        <strain evidence="2">cv. B73</strain>
    </source>
</reference>
<evidence type="ECO:0000256" key="1">
    <source>
        <dbReference type="SAM" id="MobiDB-lite"/>
    </source>
</evidence>
<dbReference type="EnsemblPlants" id="Zm00001eb033450_T001">
    <property type="protein sequence ID" value="Zm00001eb033450_P001"/>
    <property type="gene ID" value="Zm00001eb033450"/>
</dbReference>
<feature type="compositionally biased region" description="Basic and acidic residues" evidence="1">
    <location>
        <begin position="62"/>
        <end position="82"/>
    </location>
</feature>
<name>A0A804LSK3_MAIZE</name>
<feature type="region of interest" description="Disordered" evidence="1">
    <location>
        <begin position="62"/>
        <end position="83"/>
    </location>
</feature>
<dbReference type="InParanoid" id="A0A804LSK3"/>
<feature type="region of interest" description="Disordered" evidence="1">
    <location>
        <begin position="1"/>
        <end position="37"/>
    </location>
</feature>
<dbReference type="AlphaFoldDB" id="A0A804LSK3"/>
<reference evidence="2" key="3">
    <citation type="submission" date="2021-05" db="UniProtKB">
        <authorList>
            <consortium name="EnsemblPlants"/>
        </authorList>
    </citation>
    <scope>IDENTIFICATION</scope>
    <source>
        <strain evidence="2">cv. B73</strain>
    </source>
</reference>
<keyword evidence="3" id="KW-1185">Reference proteome</keyword>
<sequence length="139" mass="15329">MIHHSCSAEEPAEREADAGDADADGERDPPRGHPAGSVVRFRTIRISSWSSEQGILGLQHHDPAAVGGERDGVPHEQRREVDVGGARGRQLVLRLPRARLRQAQRPQQAVVVVALQLRLQPALVLPPLVRCWIHIHRIG</sequence>
<protein>
    <submittedName>
        <fullName evidence="2">Uncharacterized protein</fullName>
    </submittedName>
</protein>
<organism evidence="2 3">
    <name type="scientific">Zea mays</name>
    <name type="common">Maize</name>
    <dbReference type="NCBI Taxonomy" id="4577"/>
    <lineage>
        <taxon>Eukaryota</taxon>
        <taxon>Viridiplantae</taxon>
        <taxon>Streptophyta</taxon>
        <taxon>Embryophyta</taxon>
        <taxon>Tracheophyta</taxon>
        <taxon>Spermatophyta</taxon>
        <taxon>Magnoliopsida</taxon>
        <taxon>Liliopsida</taxon>
        <taxon>Poales</taxon>
        <taxon>Poaceae</taxon>
        <taxon>PACMAD clade</taxon>
        <taxon>Panicoideae</taxon>
        <taxon>Andropogonodae</taxon>
        <taxon>Andropogoneae</taxon>
        <taxon>Tripsacinae</taxon>
        <taxon>Zea</taxon>
    </lineage>
</organism>
<dbReference type="Gramene" id="Zm00001eb033450_T001">
    <property type="protein sequence ID" value="Zm00001eb033450_P001"/>
    <property type="gene ID" value="Zm00001eb033450"/>
</dbReference>
<dbReference type="Proteomes" id="UP000007305">
    <property type="component" value="Chromosome 1"/>
</dbReference>
<proteinExistence type="predicted"/>
<evidence type="ECO:0000313" key="2">
    <source>
        <dbReference type="EnsemblPlants" id="Zm00001eb033450_P001"/>
    </source>
</evidence>
<evidence type="ECO:0000313" key="3">
    <source>
        <dbReference type="Proteomes" id="UP000007305"/>
    </source>
</evidence>
<reference evidence="3" key="1">
    <citation type="submission" date="2015-12" db="EMBL/GenBank/DDBJ databases">
        <title>Update maize B73 reference genome by single molecule sequencing technologies.</title>
        <authorList>
            <consortium name="Maize Genome Sequencing Project"/>
            <person name="Ware D."/>
        </authorList>
    </citation>
    <scope>NUCLEOTIDE SEQUENCE [LARGE SCALE GENOMIC DNA]</scope>
    <source>
        <strain evidence="3">cv. B73</strain>
    </source>
</reference>